<evidence type="ECO:0000313" key="2">
    <source>
        <dbReference type="EMBL" id="TKJ41626.1"/>
    </source>
</evidence>
<dbReference type="InterPro" id="IPR026444">
    <property type="entry name" value="Secre_tail"/>
</dbReference>
<dbReference type="Gene3D" id="2.60.40.4070">
    <property type="match status" value="1"/>
</dbReference>
<gene>
    <name evidence="2" type="ORF">CEE37_03405</name>
</gene>
<dbReference type="EMBL" id="NJBN01000002">
    <property type="protein sequence ID" value="TKJ41626.1"/>
    <property type="molecule type" value="Genomic_DNA"/>
</dbReference>
<accession>A0A532V336</accession>
<dbReference type="Proteomes" id="UP000319619">
    <property type="component" value="Unassembled WGS sequence"/>
</dbReference>
<organism evidence="2 3">
    <name type="scientific">candidate division LCP-89 bacterium B3_LCP</name>
    <dbReference type="NCBI Taxonomy" id="2012998"/>
    <lineage>
        <taxon>Bacteria</taxon>
        <taxon>Pseudomonadati</taxon>
        <taxon>Bacteria division LCP-89</taxon>
    </lineage>
</organism>
<dbReference type="InterPro" id="IPR025965">
    <property type="entry name" value="FlgD/Vpr_Ig-like"/>
</dbReference>
<protein>
    <recommendedName>
        <fullName evidence="1">FlgD/Vpr Ig-like domain-containing protein</fullName>
    </recommendedName>
</protein>
<evidence type="ECO:0000259" key="1">
    <source>
        <dbReference type="Pfam" id="PF13860"/>
    </source>
</evidence>
<evidence type="ECO:0000313" key="3">
    <source>
        <dbReference type="Proteomes" id="UP000319619"/>
    </source>
</evidence>
<comment type="caution">
    <text evidence="2">The sequence shown here is derived from an EMBL/GenBank/DDBJ whole genome shotgun (WGS) entry which is preliminary data.</text>
</comment>
<proteinExistence type="predicted"/>
<reference evidence="2 3" key="1">
    <citation type="submission" date="2017-06" db="EMBL/GenBank/DDBJ databases">
        <title>Novel microbial phyla capable of carbon fixation and sulfur reduction in deep-sea sediments.</title>
        <authorList>
            <person name="Huang J."/>
            <person name="Baker B."/>
            <person name="Wang Y."/>
        </authorList>
    </citation>
    <scope>NUCLEOTIDE SEQUENCE [LARGE SCALE GENOMIC DNA]</scope>
    <source>
        <strain evidence="2">B3_LCP</strain>
    </source>
</reference>
<dbReference type="AlphaFoldDB" id="A0A532V336"/>
<dbReference type="NCBIfam" id="TIGR04183">
    <property type="entry name" value="Por_Secre_tail"/>
    <property type="match status" value="1"/>
</dbReference>
<name>A0A532V336_UNCL8</name>
<dbReference type="Pfam" id="PF13860">
    <property type="entry name" value="FlgD_ig"/>
    <property type="match status" value="1"/>
</dbReference>
<sequence length="253" mass="28135">MQTMQKLVCGFIVLSLLVLPVSAQEIYNVKVISAGTDWFKVIMMEIGAEDIIDGSSVELVSTLLPIHNFTLNTDFFANGGELSYSRVPFGPSSVQVNFDVTVDYELKLACMKGSLGVLTIQIWQNNILLEEYVNDLSGDWCFSNWNFFPASGLESLVDPVPNDNSLQQNYPNPFNPATSIAYSVQQAGNVKINIYNSLGQRIATLVNQQQNPGEYSIEWDGKTYSGSDAAAGVYYYELVVDDYRSARQMIMLK</sequence>
<feature type="domain" description="FlgD/Vpr Ig-like" evidence="1">
    <location>
        <begin position="185"/>
        <end position="238"/>
    </location>
</feature>